<keyword evidence="3" id="KW-1185">Reference proteome</keyword>
<evidence type="ECO:0000256" key="1">
    <source>
        <dbReference type="SAM" id="MobiDB-lite"/>
    </source>
</evidence>
<accession>A0AAD7FSW7</accession>
<comment type="caution">
    <text evidence="2">The sequence shown here is derived from an EMBL/GenBank/DDBJ whole genome shotgun (WGS) entry which is preliminary data.</text>
</comment>
<reference evidence="2" key="1">
    <citation type="submission" date="2023-03" db="EMBL/GenBank/DDBJ databases">
        <title>Massive genome expansion in bonnet fungi (Mycena s.s.) driven by repeated elements and novel gene families across ecological guilds.</title>
        <authorList>
            <consortium name="Lawrence Berkeley National Laboratory"/>
            <person name="Harder C.B."/>
            <person name="Miyauchi S."/>
            <person name="Viragh M."/>
            <person name="Kuo A."/>
            <person name="Thoen E."/>
            <person name="Andreopoulos B."/>
            <person name="Lu D."/>
            <person name="Skrede I."/>
            <person name="Drula E."/>
            <person name="Henrissat B."/>
            <person name="Morin E."/>
            <person name="Kohler A."/>
            <person name="Barry K."/>
            <person name="LaButti K."/>
            <person name="Morin E."/>
            <person name="Salamov A."/>
            <person name="Lipzen A."/>
            <person name="Mereny Z."/>
            <person name="Hegedus B."/>
            <person name="Baldrian P."/>
            <person name="Stursova M."/>
            <person name="Weitz H."/>
            <person name="Taylor A."/>
            <person name="Grigoriev I.V."/>
            <person name="Nagy L.G."/>
            <person name="Martin F."/>
            <person name="Kauserud H."/>
        </authorList>
    </citation>
    <scope>NUCLEOTIDE SEQUENCE</scope>
    <source>
        <strain evidence="2">9284</strain>
    </source>
</reference>
<sequence>MVSLLTQLRFGHEGTRRRAFYHPLVKEWQDMTTLAILDTDWALRSVIRSAPKSLWDEMFLRHERERDELLRWENRSLKRSASTETIRVGGGGADPVDTDSSAASDSEHSSVESSRSKGKRRKVEEDPYDGSSSDYDTAGSDYAFSELDVVQFDGRTPSPAPSDLSAESVPPSPAPSDWSVESHPLSPVSSAGEWEVLDSYGVDE</sequence>
<evidence type="ECO:0000313" key="2">
    <source>
        <dbReference type="EMBL" id="KAJ7637172.1"/>
    </source>
</evidence>
<feature type="compositionally biased region" description="Low complexity" evidence="1">
    <location>
        <begin position="94"/>
        <end position="104"/>
    </location>
</feature>
<gene>
    <name evidence="2" type="ORF">FB45DRAFT_908468</name>
</gene>
<name>A0AAD7FSW7_9AGAR</name>
<organism evidence="2 3">
    <name type="scientific">Roridomyces roridus</name>
    <dbReference type="NCBI Taxonomy" id="1738132"/>
    <lineage>
        <taxon>Eukaryota</taxon>
        <taxon>Fungi</taxon>
        <taxon>Dikarya</taxon>
        <taxon>Basidiomycota</taxon>
        <taxon>Agaricomycotina</taxon>
        <taxon>Agaricomycetes</taxon>
        <taxon>Agaricomycetidae</taxon>
        <taxon>Agaricales</taxon>
        <taxon>Marasmiineae</taxon>
        <taxon>Mycenaceae</taxon>
        <taxon>Roridomyces</taxon>
    </lineage>
</organism>
<evidence type="ECO:0000313" key="3">
    <source>
        <dbReference type="Proteomes" id="UP001221142"/>
    </source>
</evidence>
<proteinExistence type="predicted"/>
<protein>
    <submittedName>
        <fullName evidence="2">Uncharacterized protein</fullName>
    </submittedName>
</protein>
<dbReference type="EMBL" id="JARKIF010000006">
    <property type="protein sequence ID" value="KAJ7637172.1"/>
    <property type="molecule type" value="Genomic_DNA"/>
</dbReference>
<feature type="region of interest" description="Disordered" evidence="1">
    <location>
        <begin position="81"/>
        <end position="204"/>
    </location>
</feature>
<dbReference type="Proteomes" id="UP001221142">
    <property type="component" value="Unassembled WGS sequence"/>
</dbReference>
<dbReference type="AlphaFoldDB" id="A0AAD7FSW7"/>